<reference evidence="1 3" key="2">
    <citation type="journal article" date="2018" name="Plant J.">
        <title>The Physcomitrella patens chromosome-scale assembly reveals moss genome structure and evolution.</title>
        <authorList>
            <person name="Lang D."/>
            <person name="Ullrich K.K."/>
            <person name="Murat F."/>
            <person name="Fuchs J."/>
            <person name="Jenkins J."/>
            <person name="Haas F.B."/>
            <person name="Piednoel M."/>
            <person name="Gundlach H."/>
            <person name="Van Bel M."/>
            <person name="Meyberg R."/>
            <person name="Vives C."/>
            <person name="Morata J."/>
            <person name="Symeonidi A."/>
            <person name="Hiss M."/>
            <person name="Muchero W."/>
            <person name="Kamisugi Y."/>
            <person name="Saleh O."/>
            <person name="Blanc G."/>
            <person name="Decker E.L."/>
            <person name="van Gessel N."/>
            <person name="Grimwood J."/>
            <person name="Hayes R.D."/>
            <person name="Graham S.W."/>
            <person name="Gunter L.E."/>
            <person name="McDaniel S.F."/>
            <person name="Hoernstein S.N.W."/>
            <person name="Larsson A."/>
            <person name="Li F.W."/>
            <person name="Perroud P.F."/>
            <person name="Phillips J."/>
            <person name="Ranjan P."/>
            <person name="Rokshar D.S."/>
            <person name="Rothfels C.J."/>
            <person name="Schneider L."/>
            <person name="Shu S."/>
            <person name="Stevenson D.W."/>
            <person name="Thummler F."/>
            <person name="Tillich M."/>
            <person name="Villarreal Aguilar J.C."/>
            <person name="Widiez T."/>
            <person name="Wong G.K."/>
            <person name="Wymore A."/>
            <person name="Zhang Y."/>
            <person name="Zimmer A.D."/>
            <person name="Quatrano R.S."/>
            <person name="Mayer K.F.X."/>
            <person name="Goodstein D."/>
            <person name="Casacuberta J.M."/>
            <person name="Vandepoele K."/>
            <person name="Reski R."/>
            <person name="Cuming A.C."/>
            <person name="Tuskan G.A."/>
            <person name="Maumus F."/>
            <person name="Salse J."/>
            <person name="Schmutz J."/>
            <person name="Rensing S.A."/>
        </authorList>
    </citation>
    <scope>NUCLEOTIDE SEQUENCE [LARGE SCALE GENOMIC DNA]</scope>
    <source>
        <strain evidence="2 3">cv. Gransden 2004</strain>
    </source>
</reference>
<keyword evidence="3" id="KW-1185">Reference proteome</keyword>
<proteinExistence type="predicted"/>
<dbReference type="AlphaFoldDB" id="A0A2K1JG83"/>
<dbReference type="Proteomes" id="UP000006727">
    <property type="component" value="Chromosome 14"/>
</dbReference>
<reference evidence="1 3" key="1">
    <citation type="journal article" date="2008" name="Science">
        <title>The Physcomitrella genome reveals evolutionary insights into the conquest of land by plants.</title>
        <authorList>
            <person name="Rensing S."/>
            <person name="Lang D."/>
            <person name="Zimmer A."/>
            <person name="Terry A."/>
            <person name="Salamov A."/>
            <person name="Shapiro H."/>
            <person name="Nishiyama T."/>
            <person name="Perroud P.-F."/>
            <person name="Lindquist E."/>
            <person name="Kamisugi Y."/>
            <person name="Tanahashi T."/>
            <person name="Sakakibara K."/>
            <person name="Fujita T."/>
            <person name="Oishi K."/>
            <person name="Shin-I T."/>
            <person name="Kuroki Y."/>
            <person name="Toyoda A."/>
            <person name="Suzuki Y."/>
            <person name="Hashimoto A."/>
            <person name="Yamaguchi K."/>
            <person name="Sugano A."/>
            <person name="Kohara Y."/>
            <person name="Fujiyama A."/>
            <person name="Anterola A."/>
            <person name="Aoki S."/>
            <person name="Ashton N."/>
            <person name="Barbazuk W.B."/>
            <person name="Barker E."/>
            <person name="Bennetzen J."/>
            <person name="Bezanilla M."/>
            <person name="Blankenship R."/>
            <person name="Cho S.H."/>
            <person name="Dutcher S."/>
            <person name="Estelle M."/>
            <person name="Fawcett J.A."/>
            <person name="Gundlach H."/>
            <person name="Hanada K."/>
            <person name="Heyl A."/>
            <person name="Hicks K.A."/>
            <person name="Hugh J."/>
            <person name="Lohr M."/>
            <person name="Mayer K."/>
            <person name="Melkozernov A."/>
            <person name="Murata T."/>
            <person name="Nelson D."/>
            <person name="Pils B."/>
            <person name="Prigge M."/>
            <person name="Reiss B."/>
            <person name="Renner T."/>
            <person name="Rombauts S."/>
            <person name="Rushton P."/>
            <person name="Sanderfoot A."/>
            <person name="Schween G."/>
            <person name="Shiu S.-H."/>
            <person name="Stueber K."/>
            <person name="Theodoulou F.L."/>
            <person name="Tu H."/>
            <person name="Van de Peer Y."/>
            <person name="Verrier P.J."/>
            <person name="Waters E."/>
            <person name="Wood A."/>
            <person name="Yang L."/>
            <person name="Cove D."/>
            <person name="Cuming A."/>
            <person name="Hasebe M."/>
            <person name="Lucas S."/>
            <person name="Mishler D.B."/>
            <person name="Reski R."/>
            <person name="Grigoriev I."/>
            <person name="Quatrano R.S."/>
            <person name="Boore J.L."/>
        </authorList>
    </citation>
    <scope>NUCLEOTIDE SEQUENCE [LARGE SCALE GENOMIC DNA]</scope>
    <source>
        <strain evidence="2 3">cv. Gransden 2004</strain>
    </source>
</reference>
<protein>
    <submittedName>
        <fullName evidence="1 2">Uncharacterized protein</fullName>
    </submittedName>
</protein>
<dbReference type="Gramene" id="Pp3c14_3700V3.2">
    <property type="protein sequence ID" value="PAC:32961204.CDS.1"/>
    <property type="gene ID" value="Pp3c14_3700"/>
</dbReference>
<evidence type="ECO:0000313" key="2">
    <source>
        <dbReference type="EnsemblPlants" id="PAC:32961203.CDS.1"/>
    </source>
</evidence>
<name>A0A2K1JG83_PHYPA</name>
<evidence type="ECO:0000313" key="1">
    <source>
        <dbReference type="EMBL" id="PNR40560.1"/>
    </source>
</evidence>
<gene>
    <name evidence="1" type="ORF">PHYPA_017963</name>
</gene>
<dbReference type="InParanoid" id="A0A2K1JG83"/>
<evidence type="ECO:0000313" key="3">
    <source>
        <dbReference type="Proteomes" id="UP000006727"/>
    </source>
</evidence>
<dbReference type="EMBL" id="ABEU02000014">
    <property type="protein sequence ID" value="PNR40560.1"/>
    <property type="molecule type" value="Genomic_DNA"/>
</dbReference>
<sequence length="120" mass="13775">MNCAYLRFVSGVARLLSTPFFHVPGMVARQLYVVCRRDLLQGNETAIAWKMSASLILFLPFPFLECPHLLESTLEIRLICMLIHSHNMDCMYFFCSARFHVHGTLSSLCIFSRALIRCLT</sequence>
<dbReference type="EnsemblPlants" id="Pp3c14_3700V3.2">
    <property type="protein sequence ID" value="PAC:32961204.CDS.1"/>
    <property type="gene ID" value="Pp3c14_3700"/>
</dbReference>
<reference evidence="2" key="3">
    <citation type="submission" date="2020-12" db="UniProtKB">
        <authorList>
            <consortium name="EnsemblPlants"/>
        </authorList>
    </citation>
    <scope>IDENTIFICATION</scope>
</reference>
<organism evidence="1">
    <name type="scientific">Physcomitrium patens</name>
    <name type="common">Spreading-leaved earth moss</name>
    <name type="synonym">Physcomitrella patens</name>
    <dbReference type="NCBI Taxonomy" id="3218"/>
    <lineage>
        <taxon>Eukaryota</taxon>
        <taxon>Viridiplantae</taxon>
        <taxon>Streptophyta</taxon>
        <taxon>Embryophyta</taxon>
        <taxon>Bryophyta</taxon>
        <taxon>Bryophytina</taxon>
        <taxon>Bryopsida</taxon>
        <taxon>Funariidae</taxon>
        <taxon>Funariales</taxon>
        <taxon>Funariaceae</taxon>
        <taxon>Physcomitrium</taxon>
    </lineage>
</organism>
<dbReference type="Gramene" id="Pp3c14_3700V3.1">
    <property type="protein sequence ID" value="PAC:32961203.CDS.1"/>
    <property type="gene ID" value="Pp3c14_3700"/>
</dbReference>
<dbReference type="EnsemblPlants" id="Pp3c14_3700V3.1">
    <property type="protein sequence ID" value="PAC:32961203.CDS.1"/>
    <property type="gene ID" value="Pp3c14_3700"/>
</dbReference>
<accession>A0A2K1JG83</accession>